<dbReference type="EMBL" id="CAUJNA010003359">
    <property type="protein sequence ID" value="CAJ1400105.1"/>
    <property type="molecule type" value="Genomic_DNA"/>
</dbReference>
<dbReference type="Proteomes" id="UP001178507">
    <property type="component" value="Unassembled WGS sequence"/>
</dbReference>
<feature type="non-terminal residue" evidence="2">
    <location>
        <position position="918"/>
    </location>
</feature>
<evidence type="ECO:0000313" key="3">
    <source>
        <dbReference type="Proteomes" id="UP001178507"/>
    </source>
</evidence>
<gene>
    <name evidence="2" type="ORF">EVOR1521_LOCUS23523</name>
</gene>
<organism evidence="2 3">
    <name type="scientific">Effrenium voratum</name>
    <dbReference type="NCBI Taxonomy" id="2562239"/>
    <lineage>
        <taxon>Eukaryota</taxon>
        <taxon>Sar</taxon>
        <taxon>Alveolata</taxon>
        <taxon>Dinophyceae</taxon>
        <taxon>Suessiales</taxon>
        <taxon>Symbiodiniaceae</taxon>
        <taxon>Effrenium</taxon>
    </lineage>
</organism>
<accession>A0AA36J5Q5</accession>
<evidence type="ECO:0000256" key="1">
    <source>
        <dbReference type="SAM" id="MobiDB-lite"/>
    </source>
</evidence>
<dbReference type="AlphaFoldDB" id="A0AA36J5Q5"/>
<evidence type="ECO:0000313" key="2">
    <source>
        <dbReference type="EMBL" id="CAJ1400105.1"/>
    </source>
</evidence>
<feature type="region of interest" description="Disordered" evidence="1">
    <location>
        <begin position="436"/>
        <end position="527"/>
    </location>
</feature>
<keyword evidence="3" id="KW-1185">Reference proteome</keyword>
<sequence length="918" mass="101948">MPQVRKSDSFPSDIELSEASRARLAERRWRAEEAPQSLRMLFAVSQHGLVRISGHWAVGGREIVPERQASVHISAQMEVVLHWPRDDVFSSSNVQVEFISHQIWPPLPPKPAEGGLAVKRSDSRQHLSTRRHLASRSWGWPGRSASPAEEEERELWHIQCRVAWASETDTEDASVLETELGDLTWSSPVALPALERRRPDRDGPLRASTASAVGARVASLISSGPVGLLGHVGRVALQDPSTLPADLVHAAAAAASAAAAAAQQAPKSALRALEEKSEEVLGKSYVKFAPVRQNSGDFGIIMATVAAKDVYVTWDGDPSGWGDYLRKVRLQYDKTPEDKKKLLGPELVSRLTDKAWAVCAEVDYNRLKKRSGTRYLLIFLRDKLCRTPVPDVGTRLEELFVKLRRSPGVSMAQWSQHLRETYKRLQRSLLRVRQDRQLRGVEAPTTGTPPTARADLDASRTESGSGPPEERRPRSHPASPTTSATTRVIPEAPAAGDGERDGDGAVAEETRAASEAGGSPGSEWSWGRDEWRHWDWSEWQGGRRGDEEDEEDMPGTSSRFRNVMSCRRLSVLASTHNSLMIEDVERALRDQEEELLFMESKGQQERNYHRPKRTYWVEESQEWGLLDYEPEEEVEPTVHWVGRQLPDEVHARPDPPEVSAVPEAAWWSDSWTDPWNGQDGIWAAAETDFSQDELKELEEAYAVYEGKLRTFAQGTYGKSKDKKGKGYGSAPVLAASSPTRKGPGKVGSPDYSGCFICGAKDHSFQNCPKRGRKGTSSGKGSSPSYGIFMVTPWDLDVNEDVIGDDGIMLATEEAHGWRAHGVIDCGATETVASLQAIEELMARRRELRDGQEEAIRVFSDVRKQFRFGNGQELQASSYIEIPQQINGCTFYLGIFTLDTEGYVPVLLGIKTLHRLGTV</sequence>
<proteinExistence type="predicted"/>
<comment type="caution">
    <text evidence="2">The sequence shown here is derived from an EMBL/GenBank/DDBJ whole genome shotgun (WGS) entry which is preliminary data.</text>
</comment>
<reference evidence="2" key="1">
    <citation type="submission" date="2023-08" db="EMBL/GenBank/DDBJ databases">
        <authorList>
            <person name="Chen Y."/>
            <person name="Shah S."/>
            <person name="Dougan E. K."/>
            <person name="Thang M."/>
            <person name="Chan C."/>
        </authorList>
    </citation>
    <scope>NUCLEOTIDE SEQUENCE</scope>
</reference>
<feature type="compositionally biased region" description="Low complexity" evidence="1">
    <location>
        <begin position="443"/>
        <end position="453"/>
    </location>
</feature>
<name>A0AA36J5Q5_9DINO</name>
<feature type="compositionally biased region" description="Low complexity" evidence="1">
    <location>
        <begin position="476"/>
        <end position="496"/>
    </location>
</feature>
<protein>
    <recommendedName>
        <fullName evidence="4">CCHC-type domain-containing protein</fullName>
    </recommendedName>
</protein>
<evidence type="ECO:0008006" key="4">
    <source>
        <dbReference type="Google" id="ProtNLM"/>
    </source>
</evidence>
<feature type="compositionally biased region" description="Basic and acidic residues" evidence="1">
    <location>
        <begin position="497"/>
        <end position="512"/>
    </location>
</feature>
<feature type="region of interest" description="Disordered" evidence="1">
    <location>
        <begin position="717"/>
        <end position="744"/>
    </location>
</feature>